<keyword evidence="3" id="KW-1185">Reference proteome</keyword>
<dbReference type="Gene3D" id="3.90.1140.10">
    <property type="entry name" value="Cyclic phosphodiesterase"/>
    <property type="match status" value="1"/>
</dbReference>
<comment type="caution">
    <text evidence="2">The sequence shown here is derived from an EMBL/GenBank/DDBJ whole genome shotgun (WGS) entry which is preliminary data.</text>
</comment>
<dbReference type="RefSeq" id="WP_169570362.1">
    <property type="nucleotide sequence ID" value="NZ_JABBFV010000001.1"/>
</dbReference>
<evidence type="ECO:0000313" key="2">
    <source>
        <dbReference type="EMBL" id="NML08555.1"/>
    </source>
</evidence>
<protein>
    <submittedName>
        <fullName evidence="2">2'-5' RNA ligase</fullName>
    </submittedName>
</protein>
<dbReference type="SUPFAM" id="SSF55144">
    <property type="entry name" value="LigT-like"/>
    <property type="match status" value="1"/>
</dbReference>
<accession>A0A7X9WRI7</accession>
<organism evidence="2 3">
    <name type="scientific">Sphingobium psychrophilum</name>
    <dbReference type="NCBI Taxonomy" id="2728834"/>
    <lineage>
        <taxon>Bacteria</taxon>
        <taxon>Pseudomonadati</taxon>
        <taxon>Pseudomonadota</taxon>
        <taxon>Alphaproteobacteria</taxon>
        <taxon>Sphingomonadales</taxon>
        <taxon>Sphingomonadaceae</taxon>
        <taxon>Sphingobium</taxon>
    </lineage>
</organism>
<dbReference type="PANTHER" id="PTHR35561">
    <property type="entry name" value="RNA 2',3'-CYCLIC PHOSPHODIESTERASE"/>
    <property type="match status" value="1"/>
</dbReference>
<dbReference type="GO" id="GO:0004113">
    <property type="term" value="F:2',3'-cyclic-nucleotide 3'-phosphodiesterase activity"/>
    <property type="evidence" value="ECO:0007669"/>
    <property type="project" value="InterPro"/>
</dbReference>
<dbReference type="InterPro" id="IPR004175">
    <property type="entry name" value="RNA_CPDase"/>
</dbReference>
<keyword evidence="1" id="KW-0378">Hydrolase</keyword>
<dbReference type="AlphaFoldDB" id="A0A7X9WRI7"/>
<dbReference type="InterPro" id="IPR009097">
    <property type="entry name" value="Cyclic_Pdiesterase"/>
</dbReference>
<dbReference type="GO" id="GO:0016874">
    <property type="term" value="F:ligase activity"/>
    <property type="evidence" value="ECO:0007669"/>
    <property type="project" value="UniProtKB-KW"/>
</dbReference>
<dbReference type="EMBL" id="JABBFV010000001">
    <property type="protein sequence ID" value="NML08555.1"/>
    <property type="molecule type" value="Genomic_DNA"/>
</dbReference>
<name>A0A7X9WRI7_9SPHN</name>
<dbReference type="PANTHER" id="PTHR35561:SF1">
    <property type="entry name" value="RNA 2',3'-CYCLIC PHOSPHODIESTERASE"/>
    <property type="match status" value="1"/>
</dbReference>
<sequence length="183" mass="20451">MESRTSPLYRPFFALKPPAVVARQIDHFAATLAPGADRILPDHQHVTLGITTDWPDYPYELIKARRRAAAGIMAEPFDLMLDGVHVGGQSAALRPSRSIAGLKTVQQQVAVAMARAGATPRPGWRFSPHQTLFYCDARHSQQRIDGFSWHVEEVVLVCSHVGRTRHEIMGSWPLKGDAQYRLF</sequence>
<evidence type="ECO:0000313" key="3">
    <source>
        <dbReference type="Proteomes" id="UP000519023"/>
    </source>
</evidence>
<gene>
    <name evidence="2" type="ORF">HHL08_00085</name>
</gene>
<proteinExistence type="predicted"/>
<dbReference type="Pfam" id="PF13563">
    <property type="entry name" value="2_5_RNA_ligase2"/>
    <property type="match status" value="1"/>
</dbReference>
<dbReference type="GO" id="GO:0008664">
    <property type="term" value="F:RNA 2',3'-cyclic 3'-phosphodiesterase activity"/>
    <property type="evidence" value="ECO:0007669"/>
    <property type="project" value="InterPro"/>
</dbReference>
<dbReference type="Proteomes" id="UP000519023">
    <property type="component" value="Unassembled WGS sequence"/>
</dbReference>
<keyword evidence="2" id="KW-0436">Ligase</keyword>
<evidence type="ECO:0000256" key="1">
    <source>
        <dbReference type="ARBA" id="ARBA00022801"/>
    </source>
</evidence>
<reference evidence="2 3" key="1">
    <citation type="submission" date="2020-04" db="EMBL/GenBank/DDBJ databases">
        <title>Sphingobium sp. AR-3-1 isolated from Arctic soil.</title>
        <authorList>
            <person name="Dahal R.H."/>
            <person name="Chaudhary D.K."/>
        </authorList>
    </citation>
    <scope>NUCLEOTIDE SEQUENCE [LARGE SCALE GENOMIC DNA]</scope>
    <source>
        <strain evidence="2 3">AR-3-1</strain>
    </source>
</reference>